<organism evidence="1 2">
    <name type="scientific">Klenkia brasiliensis</name>
    <dbReference type="NCBI Taxonomy" id="333142"/>
    <lineage>
        <taxon>Bacteria</taxon>
        <taxon>Bacillati</taxon>
        <taxon>Actinomycetota</taxon>
        <taxon>Actinomycetes</taxon>
        <taxon>Geodermatophilales</taxon>
        <taxon>Geodermatophilaceae</taxon>
        <taxon>Klenkia</taxon>
    </lineage>
</organism>
<dbReference type="EMBL" id="FNCF01000009">
    <property type="protein sequence ID" value="SDH12848.1"/>
    <property type="molecule type" value="Genomic_DNA"/>
</dbReference>
<protein>
    <recommendedName>
        <fullName evidence="3">Golgi phosphoprotein 3 (GPP34)</fullName>
    </recommendedName>
</protein>
<dbReference type="Gene3D" id="1.10.3630.10">
    <property type="entry name" value="yeast vps74-n-term truncation variant domain like"/>
    <property type="match status" value="1"/>
</dbReference>
<evidence type="ECO:0008006" key="3">
    <source>
        <dbReference type="Google" id="ProtNLM"/>
    </source>
</evidence>
<sequence>MEWATGATARVAALACDRKGRLLPQLLAADAVRCALVVDLALADRVGLADDHLALDTTPTGFAPADGLLAAIEVEPERALAGWFGERRIGLDQIAEALVADGAWLARDPRLGRTRYRPADPERLRRDLRTTLVGPDPAPVDAAVVALGRTAHLVGELRTVGYHVAPPDVADDVAAAGPLAWLLADAVAFLLERRARYRWGDTVLD</sequence>
<evidence type="ECO:0000313" key="2">
    <source>
        <dbReference type="Proteomes" id="UP000198863"/>
    </source>
</evidence>
<proteinExistence type="predicted"/>
<gene>
    <name evidence="1" type="ORF">SAMN05660324_4390</name>
</gene>
<name>A0A1G7ZW09_9ACTN</name>
<dbReference type="OrthoDB" id="5179242at2"/>
<dbReference type="RefSeq" id="WP_091068954.1">
    <property type="nucleotide sequence ID" value="NZ_FNCF01000009.1"/>
</dbReference>
<evidence type="ECO:0000313" key="1">
    <source>
        <dbReference type="EMBL" id="SDH12848.1"/>
    </source>
</evidence>
<dbReference type="InterPro" id="IPR038261">
    <property type="entry name" value="GPP34-like_sf"/>
</dbReference>
<dbReference type="AlphaFoldDB" id="A0A1G7ZW09"/>
<dbReference type="Proteomes" id="UP000198863">
    <property type="component" value="Unassembled WGS sequence"/>
</dbReference>
<keyword evidence="2" id="KW-1185">Reference proteome</keyword>
<reference evidence="2" key="1">
    <citation type="submission" date="2016-10" db="EMBL/GenBank/DDBJ databases">
        <authorList>
            <person name="Varghese N."/>
            <person name="Submissions S."/>
        </authorList>
    </citation>
    <scope>NUCLEOTIDE SEQUENCE [LARGE SCALE GENOMIC DNA]</scope>
    <source>
        <strain evidence="2">DSM 44526</strain>
    </source>
</reference>
<accession>A0A1G7ZW09</accession>